<protein>
    <recommendedName>
        <fullName evidence="4">phenylalanine 4-monooxygenase</fullName>
        <ecNumber evidence="4">1.14.16.1</ecNumber>
    </recommendedName>
    <alternativeName>
        <fullName evidence="10">Phe-4-monooxygenase</fullName>
    </alternativeName>
</protein>
<feature type="domain" description="Biopterin-dependent aromatic amino acid hydroxylase family profile" evidence="12">
    <location>
        <begin position="1"/>
        <end position="261"/>
    </location>
</feature>
<evidence type="ECO:0000256" key="2">
    <source>
        <dbReference type="ARBA" id="ARBA00005088"/>
    </source>
</evidence>
<evidence type="ECO:0000256" key="1">
    <source>
        <dbReference type="ARBA" id="ARBA00001954"/>
    </source>
</evidence>
<keyword evidence="7 11" id="KW-0408">Iron</keyword>
<feature type="binding site" evidence="11">
    <location>
        <position position="121"/>
    </location>
    <ligand>
        <name>Fe cation</name>
        <dbReference type="ChEBI" id="CHEBI:24875"/>
    </ligand>
</feature>
<keyword evidence="14" id="KW-1185">Reference proteome</keyword>
<accession>A0A2M9G1A4</accession>
<name>A0A2M9G1A4_9PROT</name>
<dbReference type="GO" id="GO:0005506">
    <property type="term" value="F:iron ion binding"/>
    <property type="evidence" value="ECO:0007669"/>
    <property type="project" value="InterPro"/>
</dbReference>
<evidence type="ECO:0000256" key="10">
    <source>
        <dbReference type="ARBA" id="ARBA00029922"/>
    </source>
</evidence>
<dbReference type="EMBL" id="PHIG01000032">
    <property type="protein sequence ID" value="PJK29479.1"/>
    <property type="molecule type" value="Genomic_DNA"/>
</dbReference>
<comment type="pathway">
    <text evidence="2">Amino-acid degradation; L-phenylalanine degradation; acetoacetate and fumarate from L-phenylalanine: step 1/6.</text>
</comment>
<keyword evidence="9" id="KW-0585">Phenylalanine catabolism</keyword>
<dbReference type="GO" id="GO:0004505">
    <property type="term" value="F:phenylalanine 4-monooxygenase activity"/>
    <property type="evidence" value="ECO:0007669"/>
    <property type="project" value="UniProtKB-EC"/>
</dbReference>
<dbReference type="NCBIfam" id="TIGR01267">
    <property type="entry name" value="Phe4hydrox_mono"/>
    <property type="match status" value="1"/>
</dbReference>
<comment type="cofactor">
    <cofactor evidence="1 11">
        <name>Fe(2+)</name>
        <dbReference type="ChEBI" id="CHEBI:29033"/>
    </cofactor>
</comment>
<feature type="binding site" evidence="11">
    <location>
        <position position="162"/>
    </location>
    <ligand>
        <name>Fe cation</name>
        <dbReference type="ChEBI" id="CHEBI:24875"/>
    </ligand>
</feature>
<comment type="similarity">
    <text evidence="3">Belongs to the biopterin-dependent aromatic amino acid hydroxylase family.</text>
</comment>
<dbReference type="InterPro" id="IPR005960">
    <property type="entry name" value="Phe-4-hydroxylase_mono"/>
</dbReference>
<keyword evidence="6" id="KW-0560">Oxidoreductase</keyword>
<dbReference type="PROSITE" id="PS51410">
    <property type="entry name" value="BH4_AAA_HYDROXYL_2"/>
    <property type="match status" value="1"/>
</dbReference>
<dbReference type="PANTHER" id="PTHR11473">
    <property type="entry name" value="AROMATIC AMINO ACID HYDROXYLASE"/>
    <property type="match status" value="1"/>
</dbReference>
<evidence type="ECO:0000256" key="3">
    <source>
        <dbReference type="ARBA" id="ARBA00009712"/>
    </source>
</evidence>
<dbReference type="EC" id="1.14.16.1" evidence="4"/>
<dbReference type="Pfam" id="PF00351">
    <property type="entry name" value="Biopterin_H"/>
    <property type="match status" value="1"/>
</dbReference>
<dbReference type="Gene3D" id="1.10.800.10">
    <property type="entry name" value="Aromatic amino acid hydroxylase"/>
    <property type="match status" value="1"/>
</dbReference>
<keyword evidence="8 13" id="KW-0503">Monooxygenase</keyword>
<gene>
    <name evidence="13" type="ORF">CVT23_10465</name>
</gene>
<evidence type="ECO:0000256" key="8">
    <source>
        <dbReference type="ARBA" id="ARBA00023033"/>
    </source>
</evidence>
<evidence type="ECO:0000256" key="4">
    <source>
        <dbReference type="ARBA" id="ARBA00011995"/>
    </source>
</evidence>
<dbReference type="PANTHER" id="PTHR11473:SF24">
    <property type="entry name" value="PHENYLALANINE-4-HYDROXYLASE"/>
    <property type="match status" value="1"/>
</dbReference>
<comment type="caution">
    <text evidence="13">The sequence shown here is derived from an EMBL/GenBank/DDBJ whole genome shotgun (WGS) entry which is preliminary data.</text>
</comment>
<proteinExistence type="inferred from homology"/>
<dbReference type="GO" id="GO:0006559">
    <property type="term" value="P:L-phenylalanine catabolic process"/>
    <property type="evidence" value="ECO:0007669"/>
    <property type="project" value="UniProtKB-KW"/>
</dbReference>
<evidence type="ECO:0000313" key="14">
    <source>
        <dbReference type="Proteomes" id="UP000229498"/>
    </source>
</evidence>
<dbReference type="InterPro" id="IPR019774">
    <property type="entry name" value="Aromatic-AA_hydroxylase_C"/>
</dbReference>
<dbReference type="Proteomes" id="UP000229498">
    <property type="component" value="Unassembled WGS sequence"/>
</dbReference>
<dbReference type="AlphaFoldDB" id="A0A2M9G1A4"/>
<dbReference type="NCBIfam" id="NF008877">
    <property type="entry name" value="PRK11913.1-2"/>
    <property type="match status" value="1"/>
</dbReference>
<evidence type="ECO:0000259" key="12">
    <source>
        <dbReference type="PROSITE" id="PS51410"/>
    </source>
</evidence>
<keyword evidence="5 11" id="KW-0479">Metal-binding</keyword>
<organism evidence="13 14">
    <name type="scientific">Minwuia thermotolerans</name>
    <dbReference type="NCBI Taxonomy" id="2056226"/>
    <lineage>
        <taxon>Bacteria</taxon>
        <taxon>Pseudomonadati</taxon>
        <taxon>Pseudomonadota</taxon>
        <taxon>Alphaproteobacteria</taxon>
        <taxon>Minwuiales</taxon>
        <taxon>Minwuiaceae</taxon>
        <taxon>Minwuia</taxon>
    </lineage>
</organism>
<dbReference type="InterPro" id="IPR001273">
    <property type="entry name" value="ArAA_hydroxylase"/>
</dbReference>
<reference evidence="13 14" key="1">
    <citation type="submission" date="2017-11" db="EMBL/GenBank/DDBJ databases">
        <title>Draft genome sequence of Rhizobiales bacterium SY3-13.</title>
        <authorList>
            <person name="Sun C."/>
        </authorList>
    </citation>
    <scope>NUCLEOTIDE SEQUENCE [LARGE SCALE GENOMIC DNA]</scope>
    <source>
        <strain evidence="13 14">SY3-13</strain>
    </source>
</reference>
<evidence type="ECO:0000256" key="11">
    <source>
        <dbReference type="PIRSR" id="PIRSR601273-2"/>
    </source>
</evidence>
<dbReference type="InterPro" id="IPR036329">
    <property type="entry name" value="Aro-AA_hydroxylase_C_sf"/>
</dbReference>
<dbReference type="PRINTS" id="PR00372">
    <property type="entry name" value="FYWHYDRXLASE"/>
</dbReference>
<dbReference type="CDD" id="cd03348">
    <property type="entry name" value="pro_PheOH"/>
    <property type="match status" value="1"/>
</dbReference>
<evidence type="ECO:0000256" key="9">
    <source>
        <dbReference type="ARBA" id="ARBA00023232"/>
    </source>
</evidence>
<evidence type="ECO:0000256" key="5">
    <source>
        <dbReference type="ARBA" id="ARBA00022723"/>
    </source>
</evidence>
<dbReference type="InterPro" id="IPR036951">
    <property type="entry name" value="ArAA_hydroxylase_sf"/>
</dbReference>
<dbReference type="RefSeq" id="WP_109793503.1">
    <property type="nucleotide sequence ID" value="NZ_PHIG01000032.1"/>
</dbReference>
<dbReference type="OrthoDB" id="9780502at2"/>
<evidence type="ECO:0000256" key="6">
    <source>
        <dbReference type="ARBA" id="ARBA00023002"/>
    </source>
</evidence>
<dbReference type="SUPFAM" id="SSF56534">
    <property type="entry name" value="Aromatic aminoacid monoxygenases, catalytic and oligomerization domains"/>
    <property type="match status" value="1"/>
</dbReference>
<feature type="binding site" evidence="11">
    <location>
        <position position="116"/>
    </location>
    <ligand>
        <name>Fe cation</name>
        <dbReference type="ChEBI" id="CHEBI:24875"/>
    </ligand>
</feature>
<evidence type="ECO:0000313" key="13">
    <source>
        <dbReference type="EMBL" id="PJK29479.1"/>
    </source>
</evidence>
<evidence type="ECO:0000256" key="7">
    <source>
        <dbReference type="ARBA" id="ARBA00023004"/>
    </source>
</evidence>
<sequence>MNDNAVIDQGHDGYTSEDHGVWRTLFERQAKLLPGRAAPEFIEGLDALGVEAGGIPDFERLSDRLETATNWRIVAVRGLIDDDVFFDHLAHRRFPVTNWIRKPEQLDYLQEPDCFHDCFGHVPMLFNPVFADYMQAYGQGGLKALEQDALGYLARLYWYTVEFGLIMSDEGLRIYGSGIVSSKGETLYALESDTPNRLAFDLMRIMQTDYIIDHYQQTYFVIGSYDQLFEATRPDFTPYYEMLRARPAIEPHEVLPGDQRV</sequence>